<reference evidence="1 2" key="1">
    <citation type="journal article" date="2011" name="J. Bacteriol.">
        <title>Complete genome sequence and updated annotation of Desulfovibrio alaskensis G20.</title>
        <authorList>
            <person name="Hauser L.J."/>
            <person name="Land M.L."/>
            <person name="Brown S.D."/>
            <person name="Larimer F."/>
            <person name="Keller K.L."/>
            <person name="Rapp-Giles B.J."/>
            <person name="Price M.N."/>
            <person name="Lin M."/>
            <person name="Bruce D.C."/>
            <person name="Detter J.C."/>
            <person name="Tapia R."/>
            <person name="Han C.S."/>
            <person name="Goodwin L.A."/>
            <person name="Cheng J.F."/>
            <person name="Pitluck S."/>
            <person name="Copeland A."/>
            <person name="Lucas S."/>
            <person name="Nolan M."/>
            <person name="Lapidus A.L."/>
            <person name="Palumbo A.V."/>
            <person name="Wall J.D."/>
        </authorList>
    </citation>
    <scope>NUCLEOTIDE SEQUENCE [LARGE SCALE GENOMIC DNA]</scope>
    <source>
        <strain evidence="2">ATCC BAA 1058 / DSM 17464 / G20</strain>
    </source>
</reference>
<dbReference type="Proteomes" id="UP000002710">
    <property type="component" value="Chromosome"/>
</dbReference>
<dbReference type="STRING" id="207559.Dde_1229"/>
<dbReference type="AlphaFoldDB" id="Q312W6"/>
<proteinExistence type="predicted"/>
<protein>
    <submittedName>
        <fullName evidence="1">Uncharacterized protein</fullName>
    </submittedName>
</protein>
<organism evidence="1 2">
    <name type="scientific">Oleidesulfovibrio alaskensis (strain ATCC BAA-1058 / DSM 17464 / G20)</name>
    <name type="common">Desulfovibrio alaskensis</name>
    <dbReference type="NCBI Taxonomy" id="207559"/>
    <lineage>
        <taxon>Bacteria</taxon>
        <taxon>Pseudomonadati</taxon>
        <taxon>Thermodesulfobacteriota</taxon>
        <taxon>Desulfovibrionia</taxon>
        <taxon>Desulfovibrionales</taxon>
        <taxon>Desulfovibrionaceae</taxon>
        <taxon>Oleidesulfovibrio</taxon>
    </lineage>
</organism>
<evidence type="ECO:0000313" key="1">
    <source>
        <dbReference type="EMBL" id="ABB38030.2"/>
    </source>
</evidence>
<dbReference type="HOGENOM" id="CLU_144682_0_0_7"/>
<gene>
    <name evidence="1" type="ordered locus">Dde_1229</name>
</gene>
<evidence type="ECO:0000313" key="2">
    <source>
        <dbReference type="Proteomes" id="UP000002710"/>
    </source>
</evidence>
<dbReference type="eggNOG" id="ENOG5030T84">
    <property type="taxonomic scope" value="Bacteria"/>
</dbReference>
<accession>Q312W6</accession>
<name>Q312W6_OLEA2</name>
<dbReference type="KEGG" id="dde:Dde_1229"/>
<keyword evidence="2" id="KW-1185">Reference proteome</keyword>
<sequence>MTSDGKMKAEQLSLFHSSNDEKAATLLAGVLPQVRAAMHRVAGAQRVLSREMIADRMSEISRFAGVRLSAGNAKSVTSATLEKWLNPADREHPPTLLAVLTFCMVTNDPAPLRPVLAAMGLKLMTPEDKTMRDYGRACVEEREARKRKKQLEAGI</sequence>
<dbReference type="EMBL" id="CP000112">
    <property type="protein sequence ID" value="ABB38030.2"/>
    <property type="molecule type" value="Genomic_DNA"/>
</dbReference>